<dbReference type="Proteomes" id="UP001240236">
    <property type="component" value="Unassembled WGS sequence"/>
</dbReference>
<feature type="domain" description="Alpha/beta hydrolase fold-3" evidence="3">
    <location>
        <begin position="106"/>
        <end position="303"/>
    </location>
</feature>
<gene>
    <name evidence="4" type="ORF">J2S42_005417</name>
</gene>
<dbReference type="EMBL" id="JAUSUZ010000001">
    <property type="protein sequence ID" value="MDQ0368748.1"/>
    <property type="molecule type" value="Genomic_DNA"/>
</dbReference>
<sequence length="325" mass="34682">MIARAEAFALRRLLALPAPVQRFIGGTPASGDAVDSTIAMLLRVQRWRGQAGLSAGTPERTRRRIRRTAALMGGRPTPVGAVHTVTVAGRLRGRHYVPCDGSDLLVVFFHGGGFVAGDLDTHDETCRLLCASGRVRVLSVEYRLAPEFPFPAAVEDACAAVRWAFTQAPAVAVCGDSAGANLAAVACQALRGGERTPVAQVLFYPLIDHVGAWPSRSRFRSGLVLTARDLEFFRRHYLPGPVTNDPRHSPLHAPDLTGLPPAIVVTAALDPLRDEGEAYAAALRAAGVPVRAWRVPGMVHAFANLTAVSEAARRAVTETATLLRA</sequence>
<dbReference type="InterPro" id="IPR029058">
    <property type="entry name" value="AB_hydrolase_fold"/>
</dbReference>
<dbReference type="InterPro" id="IPR013094">
    <property type="entry name" value="AB_hydrolase_3"/>
</dbReference>
<name>A0AAE4B287_9ACTN</name>
<dbReference type="PANTHER" id="PTHR48081:SF8">
    <property type="entry name" value="ALPHA_BETA HYDROLASE FOLD-3 DOMAIN-CONTAINING PROTEIN-RELATED"/>
    <property type="match status" value="1"/>
</dbReference>
<dbReference type="InterPro" id="IPR002168">
    <property type="entry name" value="Lipase_GDXG_HIS_AS"/>
</dbReference>
<dbReference type="GO" id="GO:0016787">
    <property type="term" value="F:hydrolase activity"/>
    <property type="evidence" value="ECO:0007669"/>
    <property type="project" value="UniProtKB-KW"/>
</dbReference>
<dbReference type="RefSeq" id="WP_307243478.1">
    <property type="nucleotide sequence ID" value="NZ_JAUSUZ010000001.1"/>
</dbReference>
<dbReference type="PANTHER" id="PTHR48081">
    <property type="entry name" value="AB HYDROLASE SUPERFAMILY PROTEIN C4A8.06C"/>
    <property type="match status" value="1"/>
</dbReference>
<keyword evidence="2 4" id="KW-0378">Hydrolase</keyword>
<dbReference type="PROSITE" id="PS01173">
    <property type="entry name" value="LIPASE_GDXG_HIS"/>
    <property type="match status" value="1"/>
</dbReference>
<accession>A0AAE4B287</accession>
<comment type="similarity">
    <text evidence="1">Belongs to the 'GDXG' lipolytic enzyme family.</text>
</comment>
<reference evidence="4 5" key="1">
    <citation type="submission" date="2023-07" db="EMBL/GenBank/DDBJ databases">
        <title>Sequencing the genomes of 1000 actinobacteria strains.</title>
        <authorList>
            <person name="Klenk H.-P."/>
        </authorList>
    </citation>
    <scope>NUCLEOTIDE SEQUENCE [LARGE SCALE GENOMIC DNA]</scope>
    <source>
        <strain evidence="4 5">DSM 44709</strain>
    </source>
</reference>
<dbReference type="Gene3D" id="3.40.50.1820">
    <property type="entry name" value="alpha/beta hydrolase"/>
    <property type="match status" value="1"/>
</dbReference>
<dbReference type="EC" id="3.1.1.-" evidence="4"/>
<evidence type="ECO:0000313" key="4">
    <source>
        <dbReference type="EMBL" id="MDQ0368748.1"/>
    </source>
</evidence>
<evidence type="ECO:0000313" key="5">
    <source>
        <dbReference type="Proteomes" id="UP001240236"/>
    </source>
</evidence>
<comment type="caution">
    <text evidence="4">The sequence shown here is derived from an EMBL/GenBank/DDBJ whole genome shotgun (WGS) entry which is preliminary data.</text>
</comment>
<dbReference type="AlphaFoldDB" id="A0AAE4B287"/>
<protein>
    <submittedName>
        <fullName evidence="4">Acetyl esterase</fullName>
        <ecNumber evidence="4">3.1.1.-</ecNumber>
    </submittedName>
</protein>
<dbReference type="Pfam" id="PF07859">
    <property type="entry name" value="Abhydrolase_3"/>
    <property type="match status" value="1"/>
</dbReference>
<keyword evidence="5" id="KW-1185">Reference proteome</keyword>
<evidence type="ECO:0000256" key="2">
    <source>
        <dbReference type="ARBA" id="ARBA00022801"/>
    </source>
</evidence>
<dbReference type="SUPFAM" id="SSF53474">
    <property type="entry name" value="alpha/beta-Hydrolases"/>
    <property type="match status" value="1"/>
</dbReference>
<proteinExistence type="inferred from homology"/>
<dbReference type="InterPro" id="IPR050300">
    <property type="entry name" value="GDXG_lipolytic_enzyme"/>
</dbReference>
<evidence type="ECO:0000256" key="1">
    <source>
        <dbReference type="ARBA" id="ARBA00010515"/>
    </source>
</evidence>
<organism evidence="4 5">
    <name type="scientific">Catenuloplanes indicus</name>
    <dbReference type="NCBI Taxonomy" id="137267"/>
    <lineage>
        <taxon>Bacteria</taxon>
        <taxon>Bacillati</taxon>
        <taxon>Actinomycetota</taxon>
        <taxon>Actinomycetes</taxon>
        <taxon>Micromonosporales</taxon>
        <taxon>Micromonosporaceae</taxon>
        <taxon>Catenuloplanes</taxon>
    </lineage>
</organism>
<evidence type="ECO:0000259" key="3">
    <source>
        <dbReference type="Pfam" id="PF07859"/>
    </source>
</evidence>